<proteinExistence type="predicted"/>
<dbReference type="EMBL" id="FOUJ01000001">
    <property type="protein sequence ID" value="SFM20810.1"/>
    <property type="molecule type" value="Genomic_DNA"/>
</dbReference>
<organism evidence="1 2">
    <name type="scientific">Methanolobus profundi</name>
    <dbReference type="NCBI Taxonomy" id="487685"/>
    <lineage>
        <taxon>Archaea</taxon>
        <taxon>Methanobacteriati</taxon>
        <taxon>Methanobacteriota</taxon>
        <taxon>Stenosarchaea group</taxon>
        <taxon>Methanomicrobia</taxon>
        <taxon>Methanosarcinales</taxon>
        <taxon>Methanosarcinaceae</taxon>
        <taxon>Methanolobus</taxon>
    </lineage>
</organism>
<sequence length="235" mass="28166">MSSKKNDNIKIDRYLDLNRICNEHRVFHNDYSVFDNFKDEDKENFLNDNMKVFSKYLYLIEVAENREFMDMKITYTLFGVAYEYLLKICSLKINWDAYLSLYRADSKDESNRGNRSFETAKIYVLKDLKLKLSSYQHKRSREILDFVQHQRNHFAHNPFKGMDHYAVTKQIYELMAVLIVTYKLKLPKETVELITEGIANNRVHSGMDFKDVEFQKYMDNLNDCALDIPLFPERW</sequence>
<gene>
    <name evidence="1" type="ORF">SAMN04488696_0355</name>
</gene>
<evidence type="ECO:0000313" key="1">
    <source>
        <dbReference type="EMBL" id="SFM20810.1"/>
    </source>
</evidence>
<dbReference type="AlphaFoldDB" id="A0A1I4NZT5"/>
<reference evidence="2" key="1">
    <citation type="submission" date="2016-10" db="EMBL/GenBank/DDBJ databases">
        <authorList>
            <person name="Varghese N."/>
            <person name="Submissions S."/>
        </authorList>
    </citation>
    <scope>NUCLEOTIDE SEQUENCE [LARGE SCALE GENOMIC DNA]</scope>
    <source>
        <strain evidence="2">Mob M</strain>
    </source>
</reference>
<dbReference type="OrthoDB" id="378817at2157"/>
<accession>A0A1I4NZT5</accession>
<evidence type="ECO:0008006" key="3">
    <source>
        <dbReference type="Google" id="ProtNLM"/>
    </source>
</evidence>
<dbReference type="Proteomes" id="UP000198535">
    <property type="component" value="Unassembled WGS sequence"/>
</dbReference>
<evidence type="ECO:0000313" key="2">
    <source>
        <dbReference type="Proteomes" id="UP000198535"/>
    </source>
</evidence>
<keyword evidence="2" id="KW-1185">Reference proteome</keyword>
<protein>
    <recommendedName>
        <fullName evidence="3">Apea-like HEPN domain-containing protein</fullName>
    </recommendedName>
</protein>
<name>A0A1I4NZT5_9EURY</name>
<dbReference type="RefSeq" id="WP_091932356.1">
    <property type="nucleotide sequence ID" value="NZ_FOUJ01000001.1"/>
</dbReference>